<dbReference type="InterPro" id="IPR036322">
    <property type="entry name" value="WD40_repeat_dom_sf"/>
</dbReference>
<keyword evidence="7" id="KW-1185">Reference proteome</keyword>
<dbReference type="Proteomes" id="UP000694523">
    <property type="component" value="Unplaced"/>
</dbReference>
<organism evidence="6 7">
    <name type="scientific">Neogobius melanostomus</name>
    <name type="common">round goby</name>
    <dbReference type="NCBI Taxonomy" id="47308"/>
    <lineage>
        <taxon>Eukaryota</taxon>
        <taxon>Metazoa</taxon>
        <taxon>Chordata</taxon>
        <taxon>Craniata</taxon>
        <taxon>Vertebrata</taxon>
        <taxon>Euteleostomi</taxon>
        <taxon>Actinopterygii</taxon>
        <taxon>Neopterygii</taxon>
        <taxon>Teleostei</taxon>
        <taxon>Neoteleostei</taxon>
        <taxon>Acanthomorphata</taxon>
        <taxon>Gobiaria</taxon>
        <taxon>Gobiiformes</taxon>
        <taxon>Gobioidei</taxon>
        <taxon>Gobiidae</taxon>
        <taxon>Benthophilinae</taxon>
        <taxon>Neogobiini</taxon>
        <taxon>Neogobius</taxon>
    </lineage>
</organism>
<sequence length="121" mass="13613">MLQMKKCSDLNLSRPTTDSLTSVQFHPSAQVAMTTGVDRSVSLFQVTWTGDSNPLVQSLFLENFPVFRARFSADGLSLMATSFRNKLFYLYHMTEGKVTPVSGVRGQCHALHRRNTPSNWL</sequence>
<dbReference type="GO" id="GO:0032040">
    <property type="term" value="C:small-subunit processome"/>
    <property type="evidence" value="ECO:0007669"/>
    <property type="project" value="TreeGrafter"/>
</dbReference>
<dbReference type="InterPro" id="IPR045161">
    <property type="entry name" value="Utp18"/>
</dbReference>
<comment type="subcellular location">
    <subcellularLocation>
        <location evidence="1">Nucleus</location>
        <location evidence="1">Nucleolus</location>
    </subcellularLocation>
</comment>
<dbReference type="Ensembl" id="ENSNMLT00000020502.1">
    <property type="protein sequence ID" value="ENSNMLP00000018245.1"/>
    <property type="gene ID" value="ENSNMLG00000012005.1"/>
</dbReference>
<evidence type="ECO:0000256" key="1">
    <source>
        <dbReference type="ARBA" id="ARBA00004604"/>
    </source>
</evidence>
<dbReference type="GO" id="GO:0034388">
    <property type="term" value="C:Pwp2p-containing subcomplex of 90S preribosome"/>
    <property type="evidence" value="ECO:0007669"/>
    <property type="project" value="TreeGrafter"/>
</dbReference>
<evidence type="ECO:0000256" key="5">
    <source>
        <dbReference type="ARBA" id="ARBA00023242"/>
    </source>
</evidence>
<evidence type="ECO:0000313" key="6">
    <source>
        <dbReference type="Ensembl" id="ENSNMLP00000018245.1"/>
    </source>
</evidence>
<evidence type="ECO:0000256" key="2">
    <source>
        <dbReference type="ARBA" id="ARBA00022552"/>
    </source>
</evidence>
<name>A0A8C6TAL5_9GOBI</name>
<evidence type="ECO:0000256" key="4">
    <source>
        <dbReference type="ARBA" id="ARBA00022737"/>
    </source>
</evidence>
<evidence type="ECO:0000313" key="7">
    <source>
        <dbReference type="Proteomes" id="UP000694523"/>
    </source>
</evidence>
<dbReference type="PANTHER" id="PTHR18359">
    <property type="entry name" value="WD-REPEAT PROTEIN-RELATED"/>
    <property type="match status" value="1"/>
</dbReference>
<keyword evidence="2" id="KW-0698">rRNA processing</keyword>
<dbReference type="Gene3D" id="2.130.10.10">
    <property type="entry name" value="YVTN repeat-like/Quinoprotein amine dehydrogenase"/>
    <property type="match status" value="1"/>
</dbReference>
<keyword evidence="5" id="KW-0539">Nucleus</keyword>
<keyword evidence="4" id="KW-0677">Repeat</keyword>
<dbReference type="GO" id="GO:0006364">
    <property type="term" value="P:rRNA processing"/>
    <property type="evidence" value="ECO:0007669"/>
    <property type="project" value="UniProtKB-KW"/>
</dbReference>
<accession>A0A8C6TAL5</accession>
<dbReference type="AlphaFoldDB" id="A0A8C6TAL5"/>
<dbReference type="InterPro" id="IPR015943">
    <property type="entry name" value="WD40/YVTN_repeat-like_dom_sf"/>
</dbReference>
<reference evidence="6" key="1">
    <citation type="submission" date="2025-08" db="UniProtKB">
        <authorList>
            <consortium name="Ensembl"/>
        </authorList>
    </citation>
    <scope>IDENTIFICATION</scope>
</reference>
<evidence type="ECO:0000256" key="3">
    <source>
        <dbReference type="ARBA" id="ARBA00022574"/>
    </source>
</evidence>
<keyword evidence="3" id="KW-0853">WD repeat</keyword>
<proteinExistence type="predicted"/>
<dbReference type="PANTHER" id="PTHR18359:SF0">
    <property type="entry name" value="U3 SMALL NUCLEOLAR RNA-ASSOCIATED PROTEIN 18 HOMOLOG"/>
    <property type="match status" value="1"/>
</dbReference>
<reference evidence="6" key="2">
    <citation type="submission" date="2025-09" db="UniProtKB">
        <authorList>
            <consortium name="Ensembl"/>
        </authorList>
    </citation>
    <scope>IDENTIFICATION</scope>
</reference>
<dbReference type="SUPFAM" id="SSF50978">
    <property type="entry name" value="WD40 repeat-like"/>
    <property type="match status" value="1"/>
</dbReference>
<protein>
    <submittedName>
        <fullName evidence="6">UTP18 small subunit processome component</fullName>
    </submittedName>
</protein>